<evidence type="ECO:0000313" key="2">
    <source>
        <dbReference type="EMBL" id="OEL23400.1"/>
    </source>
</evidence>
<evidence type="ECO:0000256" key="1">
    <source>
        <dbReference type="SAM" id="SignalP"/>
    </source>
</evidence>
<dbReference type="AlphaFoldDB" id="A0A1E5VE44"/>
<feature type="chain" id="PRO_5009188072" description="Bowman-Birk serine protease inhibitors family domain-containing protein" evidence="1">
    <location>
        <begin position="31"/>
        <end position="151"/>
    </location>
</feature>
<dbReference type="Proteomes" id="UP000095767">
    <property type="component" value="Unassembled WGS sequence"/>
</dbReference>
<feature type="signal peptide" evidence="1">
    <location>
        <begin position="1"/>
        <end position="30"/>
    </location>
</feature>
<dbReference type="PROSITE" id="PS51257">
    <property type="entry name" value="PROKAR_LIPOPROTEIN"/>
    <property type="match status" value="1"/>
</dbReference>
<accession>A0A1E5VE44</accession>
<name>A0A1E5VE44_9POAL</name>
<organism evidence="2 3">
    <name type="scientific">Dichanthelium oligosanthes</name>
    <dbReference type="NCBI Taxonomy" id="888268"/>
    <lineage>
        <taxon>Eukaryota</taxon>
        <taxon>Viridiplantae</taxon>
        <taxon>Streptophyta</taxon>
        <taxon>Embryophyta</taxon>
        <taxon>Tracheophyta</taxon>
        <taxon>Spermatophyta</taxon>
        <taxon>Magnoliopsida</taxon>
        <taxon>Liliopsida</taxon>
        <taxon>Poales</taxon>
        <taxon>Poaceae</taxon>
        <taxon>PACMAD clade</taxon>
        <taxon>Panicoideae</taxon>
        <taxon>Panicodae</taxon>
        <taxon>Paniceae</taxon>
        <taxon>Dichantheliinae</taxon>
        <taxon>Dichanthelium</taxon>
    </lineage>
</organism>
<proteinExistence type="predicted"/>
<gene>
    <name evidence="2" type="ORF">BAE44_0015582</name>
</gene>
<reference evidence="2 3" key="1">
    <citation type="submission" date="2016-09" db="EMBL/GenBank/DDBJ databases">
        <title>The draft genome of Dichanthelium oligosanthes: A C3 panicoid grass species.</title>
        <authorList>
            <person name="Studer A.J."/>
            <person name="Schnable J.C."/>
            <person name="Brutnell T.P."/>
        </authorList>
    </citation>
    <scope>NUCLEOTIDE SEQUENCE [LARGE SCALE GENOMIC DNA]</scope>
    <source>
        <strain evidence="3">cv. Kellogg 1175</strain>
        <tissue evidence="2">Leaf</tissue>
    </source>
</reference>
<keyword evidence="1" id="KW-0732">Signal</keyword>
<protein>
    <recommendedName>
        <fullName evidence="4">Bowman-Birk serine protease inhibitors family domain-containing protein</fullName>
    </recommendedName>
</protein>
<evidence type="ECO:0008006" key="4">
    <source>
        <dbReference type="Google" id="ProtNLM"/>
    </source>
</evidence>
<evidence type="ECO:0000313" key="3">
    <source>
        <dbReference type="Proteomes" id="UP000095767"/>
    </source>
</evidence>
<comment type="caution">
    <text evidence="2">The sequence shown here is derived from an EMBL/GenBank/DDBJ whole genome shotgun (WGS) entry which is preliminary data.</text>
</comment>
<sequence length="151" mass="16103">MRNSHGGGRVCVVTALFVLLFGCLVLCAQCKCIKPSCRSALVKDGGETKRSYPGNSHLTTQCSSSSTANSTALLDDESKIKLVMCFDKGLRCVQGEPCYCCLLEQPDPHCYCTHSECEAKCPFCYPPPCSPPGTAVEGRALQAGTTNATLL</sequence>
<keyword evidence="3" id="KW-1185">Reference proteome</keyword>
<dbReference type="EMBL" id="LWDX02042634">
    <property type="protein sequence ID" value="OEL23400.1"/>
    <property type="molecule type" value="Genomic_DNA"/>
</dbReference>